<evidence type="ECO:0000313" key="3">
    <source>
        <dbReference type="EMBL" id="MDH6283608.1"/>
    </source>
</evidence>
<name>A0ABT6MH10_9NOCA</name>
<accession>A0ABT6MH10</accession>
<dbReference type="Proteomes" id="UP001160334">
    <property type="component" value="Unassembled WGS sequence"/>
</dbReference>
<gene>
    <name evidence="3" type="ORF">M2280_004859</name>
</gene>
<keyword evidence="2" id="KW-0472">Membrane</keyword>
<feature type="transmembrane region" description="Helical" evidence="2">
    <location>
        <begin position="32"/>
        <end position="53"/>
    </location>
</feature>
<feature type="region of interest" description="Disordered" evidence="1">
    <location>
        <begin position="1"/>
        <end position="23"/>
    </location>
</feature>
<feature type="transmembrane region" description="Helical" evidence="2">
    <location>
        <begin position="232"/>
        <end position="252"/>
    </location>
</feature>
<proteinExistence type="predicted"/>
<organism evidence="3 4">
    <name type="scientific">Prescottella agglutinans</name>
    <dbReference type="NCBI Taxonomy" id="1644129"/>
    <lineage>
        <taxon>Bacteria</taxon>
        <taxon>Bacillati</taxon>
        <taxon>Actinomycetota</taxon>
        <taxon>Actinomycetes</taxon>
        <taxon>Mycobacteriales</taxon>
        <taxon>Nocardiaceae</taxon>
        <taxon>Prescottella</taxon>
    </lineage>
</organism>
<keyword evidence="2" id="KW-0812">Transmembrane</keyword>
<keyword evidence="2" id="KW-1133">Transmembrane helix</keyword>
<dbReference type="EMBL" id="JARXVC010000015">
    <property type="protein sequence ID" value="MDH6283608.1"/>
    <property type="molecule type" value="Genomic_DNA"/>
</dbReference>
<evidence type="ECO:0000256" key="1">
    <source>
        <dbReference type="SAM" id="MobiDB-lite"/>
    </source>
</evidence>
<feature type="transmembrane region" description="Helical" evidence="2">
    <location>
        <begin position="73"/>
        <end position="90"/>
    </location>
</feature>
<evidence type="ECO:0000256" key="2">
    <source>
        <dbReference type="SAM" id="Phobius"/>
    </source>
</evidence>
<dbReference type="RefSeq" id="WP_280762877.1">
    <property type="nucleotide sequence ID" value="NZ_JARXVC010000015.1"/>
</dbReference>
<reference evidence="3 4" key="1">
    <citation type="submission" date="2023-04" db="EMBL/GenBank/DDBJ databases">
        <title>Forest soil microbial communities from Buena Vista Peninsula, Colon Province, Panama.</title>
        <authorList>
            <person name="Bouskill N."/>
        </authorList>
    </citation>
    <scope>NUCLEOTIDE SEQUENCE [LARGE SCALE GENOMIC DNA]</scope>
    <source>
        <strain evidence="3 4">CFH S0262</strain>
    </source>
</reference>
<feature type="transmembrane region" description="Helical" evidence="2">
    <location>
        <begin position="110"/>
        <end position="128"/>
    </location>
</feature>
<protein>
    <submittedName>
        <fullName evidence="3">Uncharacterized protein</fullName>
    </submittedName>
</protein>
<feature type="transmembrane region" description="Helical" evidence="2">
    <location>
        <begin position="206"/>
        <end position="226"/>
    </location>
</feature>
<evidence type="ECO:0000313" key="4">
    <source>
        <dbReference type="Proteomes" id="UP001160334"/>
    </source>
</evidence>
<keyword evidence="4" id="KW-1185">Reference proteome</keyword>
<sequence>MQAAGTPTPDTSSSAELSPAQDKPTESTARKWFESAFDVSYIVTVWALVVAMARRKEHVASEDRRTADLLRRAFTMLAIGDTAHVGFRVFAFVRGRDRSFFTWQGKRTSLIGIGEMVSSITMTFFYVFTLDAWRVRFGKTWNWFTKLLLASAGIRIAALAAPQNEWGEEEPPQPWSTYRNVPLLTLGLGQAYLIEKDARRTGDRTFRAIGRSMLASYAFYTPVILFARRSPLVGLLMIPKTIAYVAMAWRTYRDFYRRPRPGSGTSA</sequence>
<comment type="caution">
    <text evidence="3">The sequence shown here is derived from an EMBL/GenBank/DDBJ whole genome shotgun (WGS) entry which is preliminary data.</text>
</comment>